<comment type="similarity">
    <text evidence="1">Belongs to the Tango6 family.</text>
</comment>
<keyword evidence="2" id="KW-0175">Coiled coil</keyword>
<evidence type="ECO:0000256" key="2">
    <source>
        <dbReference type="SAM" id="Coils"/>
    </source>
</evidence>
<dbReference type="PANTHER" id="PTHR20959">
    <property type="entry name" value="TRANSPORT AND GOLGI ORGANIZATION PROTEIN 6 FAMILY MEMBER"/>
    <property type="match status" value="1"/>
</dbReference>
<dbReference type="AlphaFoldDB" id="A0A1W4WPN2"/>
<dbReference type="RefSeq" id="XP_018322427.1">
    <property type="nucleotide sequence ID" value="XM_018466925.2"/>
</dbReference>
<feature type="domain" description="TANGO6 HEAT repeat" evidence="5">
    <location>
        <begin position="256"/>
        <end position="459"/>
    </location>
</feature>
<dbReference type="InterPro" id="IPR016024">
    <property type="entry name" value="ARM-type_fold"/>
</dbReference>
<name>A0A1W4WPN2_AGRPL</name>
<dbReference type="InterPro" id="IPR019451">
    <property type="entry name" value="Rtp1_C1"/>
</dbReference>
<feature type="domain" description="RNA polymerase II assembly factor Rtp1 C-terminal" evidence="3">
    <location>
        <begin position="876"/>
        <end position="908"/>
    </location>
</feature>
<dbReference type="GO" id="GO:0009306">
    <property type="term" value="P:protein secretion"/>
    <property type="evidence" value="ECO:0007669"/>
    <property type="project" value="TreeGrafter"/>
</dbReference>
<proteinExistence type="inferred from homology"/>
<dbReference type="KEGG" id="apln:108735101"/>
<dbReference type="InterPro" id="IPR039600">
    <property type="entry name" value="TANGO6/Rtp1"/>
</dbReference>
<dbReference type="Pfam" id="PF10363">
    <property type="entry name" value="RTP1_C1"/>
    <property type="match status" value="1"/>
</dbReference>
<evidence type="ECO:0000256" key="1">
    <source>
        <dbReference type="ARBA" id="ARBA00005724"/>
    </source>
</evidence>
<reference evidence="7" key="1">
    <citation type="submission" date="2025-08" db="UniProtKB">
        <authorList>
            <consortium name="RefSeq"/>
        </authorList>
    </citation>
    <scope>IDENTIFICATION</scope>
    <source>
        <tissue evidence="7">Entire body</tissue>
    </source>
</reference>
<dbReference type="InterPro" id="IPR011989">
    <property type="entry name" value="ARM-like"/>
</dbReference>
<dbReference type="Pfam" id="PF23565">
    <property type="entry name" value="ARM_TANGO6"/>
    <property type="match status" value="1"/>
</dbReference>
<evidence type="ECO:0000259" key="4">
    <source>
        <dbReference type="Pfam" id="PF10363"/>
    </source>
</evidence>
<dbReference type="STRING" id="224129.A0A1W4WPN2"/>
<feature type="domain" description="RNA polymerase II assembly factor Rtp1 C-terminal" evidence="4">
    <location>
        <begin position="670"/>
        <end position="784"/>
    </location>
</feature>
<dbReference type="PANTHER" id="PTHR20959:SF1">
    <property type="entry name" value="TRANSPORT AND GOLGI ORGANIZATION PROTEIN 6 HOMOLOG"/>
    <property type="match status" value="1"/>
</dbReference>
<feature type="coiled-coil region" evidence="2">
    <location>
        <begin position="19"/>
        <end position="53"/>
    </location>
</feature>
<dbReference type="InterPro" id="IPR019414">
    <property type="entry name" value="Rtp1_C2"/>
</dbReference>
<dbReference type="Pfam" id="PF10304">
    <property type="entry name" value="RTP1_C2"/>
    <property type="match status" value="1"/>
</dbReference>
<dbReference type="CTD" id="79613"/>
<dbReference type="SUPFAM" id="SSF48371">
    <property type="entry name" value="ARM repeat"/>
    <property type="match status" value="1"/>
</dbReference>
<keyword evidence="6" id="KW-1185">Reference proteome</keyword>
<dbReference type="InParanoid" id="A0A1W4WPN2"/>
<protein>
    <submittedName>
        <fullName evidence="7">Uncharacterized protein LOC108735101 isoform X1</fullName>
    </submittedName>
</protein>
<evidence type="ECO:0000313" key="7">
    <source>
        <dbReference type="RefSeq" id="XP_018322427.1"/>
    </source>
</evidence>
<organism evidence="6 7">
    <name type="scientific">Agrilus planipennis</name>
    <name type="common">Emerald ash borer</name>
    <name type="synonym">Agrilus marcopoli</name>
    <dbReference type="NCBI Taxonomy" id="224129"/>
    <lineage>
        <taxon>Eukaryota</taxon>
        <taxon>Metazoa</taxon>
        <taxon>Ecdysozoa</taxon>
        <taxon>Arthropoda</taxon>
        <taxon>Hexapoda</taxon>
        <taxon>Insecta</taxon>
        <taxon>Pterygota</taxon>
        <taxon>Neoptera</taxon>
        <taxon>Endopterygota</taxon>
        <taxon>Coleoptera</taxon>
        <taxon>Polyphaga</taxon>
        <taxon>Elateriformia</taxon>
        <taxon>Buprestoidea</taxon>
        <taxon>Buprestidae</taxon>
        <taxon>Agrilinae</taxon>
        <taxon>Agrilus</taxon>
    </lineage>
</organism>
<dbReference type="GeneID" id="108735101"/>
<sequence>MEKMEIIQYLELLNSKNPVDFLGNMDDLLQENIKNLEENLEQSFKEILEKENFVYTLPTENSRSQYLYLNFHFIRQLLKVLQNSPEEMLSVQQTKIVTNIFRNIVGVGIASLLLPSMNYTALPSDKYCKEEPVDVKYNRLIFTLYELYICMQSKLIKPIITTNYFKYILSALYQVLYCKVKKPSLICDDKTDFQMTDEFYARILENRKRFAEVFNYCKDNVFKTIYLRETMMLLKKNSPKWLNVAVASNLNEAMGKSKGVESLVSAMLDVSGTENPDDTTRTWKIVSIISRIIVDSRNSPDFEENICKQVIKLLDLDSEDSRRLYPFEQVFSLCTKQLYCIERDKKYTQILVNKVFEFFQCSIEEPTDLKKDVTKEIRKGIRILHMCFCNGVDYAPELPASLLFKYIAILFRIYVVVLEEEQFVKFTELLKEVLYKILTYDDDQERIMEFFNATLFERYTSRIIAMDKNMNIFIENDSSIYIQNVEQTDITSLSIAGNTTLVLLGNNFGLKRHFFQFLLNTLTHENIYFNLTTQRDLQSKQMVVGLICALLQTEEDSKKLLLECQESILNYFKTLLENAVLFKLYTKENFDINEIQHLFGFFMVIQLMVDIVDKNTIHYYEPLIENLQIISNKSKCTELKTIATDILLVLNNFQYNKKNLKKDAKEITNFEKALQDVFDPLLPIRGHGLLSLAKLLEQKDEETMKKKQYLLNIFQQFLKDEDSFIYLNAIRGLAALGDIFPDTVLEVLCEEYVNYDKESKADGHEIPIKIGETLVQITRTLGKMASKHKSILLNTFLHGAKNEDHLLRASSLSNLGAVCQALRFGVGTIITEVLTCVHGVITTDKAPEPRRAAVHVLRQIFVGLGKEMILILKDEILFIYRSLKNIYQNDVDDVVRLQAQLCLEELNANMMEFIFPQPQLHSEKKVIELK</sequence>
<dbReference type="Proteomes" id="UP000192223">
    <property type="component" value="Unplaced"/>
</dbReference>
<evidence type="ECO:0000259" key="3">
    <source>
        <dbReference type="Pfam" id="PF10304"/>
    </source>
</evidence>
<dbReference type="Gene3D" id="1.25.10.10">
    <property type="entry name" value="Leucine-rich Repeat Variant"/>
    <property type="match status" value="1"/>
</dbReference>
<gene>
    <name evidence="7" type="primary">LOC108735101</name>
</gene>
<accession>A0A1W4WPN2</accession>
<dbReference type="InterPro" id="IPR057407">
    <property type="entry name" value="HEAT_TANGO6"/>
</dbReference>
<evidence type="ECO:0000313" key="6">
    <source>
        <dbReference type="Proteomes" id="UP000192223"/>
    </source>
</evidence>
<evidence type="ECO:0000259" key="5">
    <source>
        <dbReference type="Pfam" id="PF23565"/>
    </source>
</evidence>
<dbReference type="OrthoDB" id="39591at2759"/>